<feature type="transmembrane region" description="Helical" evidence="1">
    <location>
        <begin position="43"/>
        <end position="63"/>
    </location>
</feature>
<evidence type="ECO:0000313" key="2">
    <source>
        <dbReference type="EMBL" id="TCC08531.1"/>
    </source>
</evidence>
<accession>A0A4R0HD82</accession>
<proteinExistence type="predicted"/>
<dbReference type="OrthoDB" id="9928296at2"/>
<protein>
    <submittedName>
        <fullName evidence="2">Uncharacterized protein</fullName>
    </submittedName>
</protein>
<keyword evidence="3" id="KW-1185">Reference proteome</keyword>
<dbReference type="EMBL" id="SJJZ01000002">
    <property type="protein sequence ID" value="TCC08531.1"/>
    <property type="molecule type" value="Genomic_DNA"/>
</dbReference>
<dbReference type="AlphaFoldDB" id="A0A4R0HD82"/>
<keyword evidence="1" id="KW-0812">Transmembrane</keyword>
<name>A0A4R0HD82_9ACTN</name>
<dbReference type="Proteomes" id="UP000292346">
    <property type="component" value="Unassembled WGS sequence"/>
</dbReference>
<reference evidence="2 3" key="1">
    <citation type="submission" date="2019-02" db="EMBL/GenBank/DDBJ databases">
        <title>Kribbella capetownensis sp. nov. and Kribbella speibonae sp. nov., isolated from soil.</title>
        <authorList>
            <person name="Curtis S.M."/>
            <person name="Norton I."/>
            <person name="Everest G.J."/>
            <person name="Meyers P.R."/>
        </authorList>
    </citation>
    <scope>NUCLEOTIDE SEQUENCE [LARGE SCALE GENOMIC DNA]</scope>
    <source>
        <strain evidence="2 3">KCTC 29219</strain>
    </source>
</reference>
<dbReference type="RefSeq" id="WP_131340050.1">
    <property type="nucleotide sequence ID" value="NZ_SJJZ01000002.1"/>
</dbReference>
<comment type="caution">
    <text evidence="2">The sequence shown here is derived from an EMBL/GenBank/DDBJ whole genome shotgun (WGS) entry which is preliminary data.</text>
</comment>
<organism evidence="2 3">
    <name type="scientific">Kribbella soli</name>
    <dbReference type="NCBI Taxonomy" id="1124743"/>
    <lineage>
        <taxon>Bacteria</taxon>
        <taxon>Bacillati</taxon>
        <taxon>Actinomycetota</taxon>
        <taxon>Actinomycetes</taxon>
        <taxon>Propionibacteriales</taxon>
        <taxon>Kribbellaceae</taxon>
        <taxon>Kribbella</taxon>
    </lineage>
</organism>
<dbReference type="PROSITE" id="PS51257">
    <property type="entry name" value="PROKAR_LIPOPROTEIN"/>
    <property type="match status" value="1"/>
</dbReference>
<gene>
    <name evidence="2" type="ORF">E0H45_21925</name>
</gene>
<evidence type="ECO:0000256" key="1">
    <source>
        <dbReference type="SAM" id="Phobius"/>
    </source>
</evidence>
<keyword evidence="1" id="KW-1133">Transmembrane helix</keyword>
<sequence length="223" mass="24363">MGKLGWAMVALSIGLTTGWWAGAFTTACGPADCHANWDAIEAIGTWVGGIGTVAAVLFAVRAFRSEEAARRDEQATRVVQMQREQDAEFEKRLAAARDLDRIHTEANMVFGVVTAYVGNRVEIQCIRVSIRNGANETETFKMSGELPGYGQTRLVHSLAGGQSEQLAAFGQPLGTPTDQLPKAVPEADRARFYEELTAALTITFDMNGRSWRRVGRREAELLS</sequence>
<keyword evidence="1" id="KW-0472">Membrane</keyword>
<evidence type="ECO:0000313" key="3">
    <source>
        <dbReference type="Proteomes" id="UP000292346"/>
    </source>
</evidence>